<dbReference type="RefSeq" id="WP_346583065.1">
    <property type="nucleotide sequence ID" value="NZ_JBDJNQ010000014.1"/>
</dbReference>
<feature type="domain" description="Ketopantoate reductase C-terminal" evidence="11">
    <location>
        <begin position="184"/>
        <end position="307"/>
    </location>
</feature>
<keyword evidence="13" id="KW-1185">Reference proteome</keyword>
<dbReference type="InterPro" id="IPR036291">
    <property type="entry name" value="NAD(P)-bd_dom_sf"/>
</dbReference>
<reference evidence="12 13" key="1">
    <citation type="submission" date="2024-04" db="EMBL/GenBank/DDBJ databases">
        <title>WGS of bacteria from Torrens River.</title>
        <authorList>
            <person name="Wyrsch E.R."/>
            <person name="Drigo B."/>
        </authorList>
    </citation>
    <scope>NUCLEOTIDE SEQUENCE [LARGE SCALE GENOMIC DNA]</scope>
    <source>
        <strain evidence="12 13">TWI391</strain>
    </source>
</reference>
<dbReference type="Gene3D" id="3.40.50.720">
    <property type="entry name" value="NAD(P)-binding Rossmann-like Domain"/>
    <property type="match status" value="1"/>
</dbReference>
<evidence type="ECO:0000256" key="9">
    <source>
        <dbReference type="RuleBase" id="RU362068"/>
    </source>
</evidence>
<gene>
    <name evidence="12" type="ORF">ABE541_23105</name>
</gene>
<dbReference type="InterPro" id="IPR008927">
    <property type="entry name" value="6-PGluconate_DH-like_C_sf"/>
</dbReference>
<dbReference type="PANTHER" id="PTHR21708:SF26">
    <property type="entry name" value="2-DEHYDROPANTOATE 2-REDUCTASE"/>
    <property type="match status" value="1"/>
</dbReference>
<proteinExistence type="inferred from homology"/>
<evidence type="ECO:0000313" key="12">
    <source>
        <dbReference type="EMBL" id="MEN5380175.1"/>
    </source>
</evidence>
<dbReference type="Pfam" id="PF02558">
    <property type="entry name" value="ApbA"/>
    <property type="match status" value="1"/>
</dbReference>
<protein>
    <recommendedName>
        <fullName evidence="4 9">2-dehydropantoate 2-reductase</fullName>
        <ecNumber evidence="3 9">1.1.1.169</ecNumber>
    </recommendedName>
    <alternativeName>
        <fullName evidence="7 9">Ketopantoate reductase</fullName>
    </alternativeName>
</protein>
<feature type="domain" description="Ketopantoate reductase N-terminal" evidence="10">
    <location>
        <begin position="5"/>
        <end position="155"/>
    </location>
</feature>
<evidence type="ECO:0000259" key="10">
    <source>
        <dbReference type="Pfam" id="PF02558"/>
    </source>
</evidence>
<dbReference type="GO" id="GO:0008677">
    <property type="term" value="F:2-dehydropantoate 2-reductase activity"/>
    <property type="evidence" value="ECO:0007669"/>
    <property type="project" value="UniProtKB-EC"/>
</dbReference>
<dbReference type="EC" id="1.1.1.169" evidence="3 9"/>
<evidence type="ECO:0000256" key="1">
    <source>
        <dbReference type="ARBA" id="ARBA00004994"/>
    </source>
</evidence>
<name>A0ABV0BZH7_9SPHI</name>
<comment type="catalytic activity">
    <reaction evidence="8 9">
        <text>(R)-pantoate + NADP(+) = 2-dehydropantoate + NADPH + H(+)</text>
        <dbReference type="Rhea" id="RHEA:16233"/>
        <dbReference type="ChEBI" id="CHEBI:11561"/>
        <dbReference type="ChEBI" id="CHEBI:15378"/>
        <dbReference type="ChEBI" id="CHEBI:15980"/>
        <dbReference type="ChEBI" id="CHEBI:57783"/>
        <dbReference type="ChEBI" id="CHEBI:58349"/>
        <dbReference type="EC" id="1.1.1.169"/>
    </reaction>
</comment>
<dbReference type="SUPFAM" id="SSF48179">
    <property type="entry name" value="6-phosphogluconate dehydrogenase C-terminal domain-like"/>
    <property type="match status" value="1"/>
</dbReference>
<evidence type="ECO:0000256" key="8">
    <source>
        <dbReference type="ARBA" id="ARBA00048793"/>
    </source>
</evidence>
<comment type="pathway">
    <text evidence="1 9">Cofactor biosynthesis; (R)-pantothenate biosynthesis; (R)-pantoate from 3-methyl-2-oxobutanoate: step 2/2.</text>
</comment>
<evidence type="ECO:0000256" key="7">
    <source>
        <dbReference type="ARBA" id="ARBA00032024"/>
    </source>
</evidence>
<dbReference type="Gene3D" id="1.10.1040.10">
    <property type="entry name" value="N-(1-d-carboxylethyl)-l-norvaline Dehydrogenase, domain 2"/>
    <property type="match status" value="1"/>
</dbReference>
<comment type="function">
    <text evidence="9">Catalyzes the NADPH-dependent reduction of ketopantoate into pantoic acid.</text>
</comment>
<evidence type="ECO:0000256" key="4">
    <source>
        <dbReference type="ARBA" id="ARBA00019465"/>
    </source>
</evidence>
<keyword evidence="6 9" id="KW-0560">Oxidoreductase</keyword>
<comment type="caution">
    <text evidence="12">The sequence shown here is derived from an EMBL/GenBank/DDBJ whole genome shotgun (WGS) entry which is preliminary data.</text>
</comment>
<dbReference type="InterPro" id="IPR013332">
    <property type="entry name" value="KPR_N"/>
</dbReference>
<evidence type="ECO:0000256" key="3">
    <source>
        <dbReference type="ARBA" id="ARBA00013014"/>
    </source>
</evidence>
<dbReference type="InterPro" id="IPR003710">
    <property type="entry name" value="ApbA"/>
</dbReference>
<dbReference type="PANTHER" id="PTHR21708">
    <property type="entry name" value="PROBABLE 2-DEHYDROPANTOATE 2-REDUCTASE"/>
    <property type="match status" value="1"/>
</dbReference>
<dbReference type="SUPFAM" id="SSF51735">
    <property type="entry name" value="NAD(P)-binding Rossmann-fold domains"/>
    <property type="match status" value="1"/>
</dbReference>
<dbReference type="NCBIfam" id="TIGR00745">
    <property type="entry name" value="apbA_panE"/>
    <property type="match status" value="1"/>
</dbReference>
<dbReference type="InterPro" id="IPR013752">
    <property type="entry name" value="KPA_reductase"/>
</dbReference>
<dbReference type="InterPro" id="IPR051402">
    <property type="entry name" value="KPR-Related"/>
</dbReference>
<comment type="similarity">
    <text evidence="2 9">Belongs to the ketopantoate reductase family.</text>
</comment>
<keyword evidence="5 9" id="KW-0521">NADP</keyword>
<evidence type="ECO:0000259" key="11">
    <source>
        <dbReference type="Pfam" id="PF08546"/>
    </source>
</evidence>
<sequence length="312" mass="35477">MEQHILIVGLGGVGGYFGGMLARKYENSDIHINFLARGNHLNEIQQQGLTVVLEKETFTIKPYKASDQVEDFNTMDYIFLCTKSYDLEETVSSLHTCVGPSTVFIPLQNGVDSKERIKKYYPNNLVVDGCAYIVSRLKAPGVIEVTGKWGTMNFGLDGEHDVRLERLHDLVQKADIHVNYSDKIEKIIWDKFIFISSMATATSYYDCSIGQVMEDSQKRHAVIRLIQEVEALALRKGIVVSKDIVNETLYKMEQMPYDATSSMHTDYINKKPQTELASLTHYVISESSKNNLPTIVYQCMYDDLQQKTMSDR</sequence>
<dbReference type="InterPro" id="IPR013328">
    <property type="entry name" value="6PGD_dom2"/>
</dbReference>
<dbReference type="Proteomes" id="UP001409291">
    <property type="component" value="Unassembled WGS sequence"/>
</dbReference>
<evidence type="ECO:0000256" key="6">
    <source>
        <dbReference type="ARBA" id="ARBA00023002"/>
    </source>
</evidence>
<accession>A0ABV0BZH7</accession>
<evidence type="ECO:0000256" key="2">
    <source>
        <dbReference type="ARBA" id="ARBA00007870"/>
    </source>
</evidence>
<dbReference type="Pfam" id="PF08546">
    <property type="entry name" value="ApbA_C"/>
    <property type="match status" value="1"/>
</dbReference>
<evidence type="ECO:0000256" key="5">
    <source>
        <dbReference type="ARBA" id="ARBA00022857"/>
    </source>
</evidence>
<organism evidence="12 13">
    <name type="scientific">Sphingobacterium kitahiroshimense</name>
    <dbReference type="NCBI Taxonomy" id="470446"/>
    <lineage>
        <taxon>Bacteria</taxon>
        <taxon>Pseudomonadati</taxon>
        <taxon>Bacteroidota</taxon>
        <taxon>Sphingobacteriia</taxon>
        <taxon>Sphingobacteriales</taxon>
        <taxon>Sphingobacteriaceae</taxon>
        <taxon>Sphingobacterium</taxon>
    </lineage>
</organism>
<keyword evidence="9" id="KW-0566">Pantothenate biosynthesis</keyword>
<dbReference type="EMBL" id="JBDJNQ010000014">
    <property type="protein sequence ID" value="MEN5380175.1"/>
    <property type="molecule type" value="Genomic_DNA"/>
</dbReference>
<evidence type="ECO:0000313" key="13">
    <source>
        <dbReference type="Proteomes" id="UP001409291"/>
    </source>
</evidence>